<dbReference type="AlphaFoldDB" id="A0A431WIT7"/>
<feature type="signal peptide" evidence="1">
    <location>
        <begin position="1"/>
        <end position="26"/>
    </location>
</feature>
<evidence type="ECO:0000313" key="3">
    <source>
        <dbReference type="Proteomes" id="UP000271374"/>
    </source>
</evidence>
<evidence type="ECO:0000256" key="1">
    <source>
        <dbReference type="SAM" id="SignalP"/>
    </source>
</evidence>
<keyword evidence="3" id="KW-1185">Reference proteome</keyword>
<dbReference type="OrthoDB" id="2941402at2"/>
<dbReference type="Pfam" id="PF12438">
    <property type="entry name" value="DUF3679"/>
    <property type="match status" value="1"/>
</dbReference>
<comment type="caution">
    <text evidence="2">The sequence shown here is derived from an EMBL/GenBank/DDBJ whole genome shotgun (WGS) entry which is preliminary data.</text>
</comment>
<accession>A0A431WIT7</accession>
<evidence type="ECO:0000313" key="2">
    <source>
        <dbReference type="EMBL" id="RTR35335.1"/>
    </source>
</evidence>
<feature type="chain" id="PRO_5039585656" evidence="1">
    <location>
        <begin position="27"/>
        <end position="113"/>
    </location>
</feature>
<keyword evidence="1" id="KW-0732">Signal</keyword>
<proteinExistence type="predicted"/>
<dbReference type="RefSeq" id="WP_126407159.1">
    <property type="nucleotide sequence ID" value="NZ_RXNT01000003.1"/>
</dbReference>
<reference evidence="2 3" key="1">
    <citation type="submission" date="2018-12" db="EMBL/GenBank/DDBJ databases">
        <title>Bacillus yapensis draft genome sequence.</title>
        <authorList>
            <person name="Yu L."/>
            <person name="Xu X."/>
            <person name="Tang X."/>
        </authorList>
    </citation>
    <scope>NUCLEOTIDE SEQUENCE [LARGE SCALE GENOMIC DNA]</scope>
    <source>
        <strain evidence="2 3">XXST-01</strain>
    </source>
</reference>
<dbReference type="EMBL" id="RXNT01000003">
    <property type="protein sequence ID" value="RTR35335.1"/>
    <property type="molecule type" value="Genomic_DNA"/>
</dbReference>
<protein>
    <submittedName>
        <fullName evidence="2">DUF3679 domain-containing protein</fullName>
    </submittedName>
</protein>
<name>A0A431WIT7_9BACI</name>
<organism evidence="2 3">
    <name type="scientific">Bacillus yapensis</name>
    <dbReference type="NCBI Taxonomy" id="2492960"/>
    <lineage>
        <taxon>Bacteria</taxon>
        <taxon>Bacillati</taxon>
        <taxon>Bacillota</taxon>
        <taxon>Bacilli</taxon>
        <taxon>Bacillales</taxon>
        <taxon>Bacillaceae</taxon>
        <taxon>Bacillus</taxon>
    </lineage>
</organism>
<sequence length="113" mass="12654">MKRFFLKFIFVAALMFVSVLFGMQQANQGIHRMKGFEDADFKSALNVNQNEGGQMEVSVLGNDINSHNLAEKKEKLEEMKAYNFFSSIGKTLADGISAITRKSIELITDIIEG</sequence>
<gene>
    <name evidence="2" type="ORF">EKG37_05510</name>
</gene>
<dbReference type="InterPro" id="IPR020534">
    <property type="entry name" value="Uncharacterised_YqxA"/>
</dbReference>
<dbReference type="Proteomes" id="UP000271374">
    <property type="component" value="Unassembled WGS sequence"/>
</dbReference>